<evidence type="ECO:0000256" key="1">
    <source>
        <dbReference type="SAM" id="Phobius"/>
    </source>
</evidence>
<evidence type="ECO:0000313" key="2">
    <source>
        <dbReference type="EMBL" id="MDC0743770.1"/>
    </source>
</evidence>
<dbReference type="PANTHER" id="PTHR33876">
    <property type="entry name" value="UNNAMED PRODUCT"/>
    <property type="match status" value="1"/>
</dbReference>
<organism evidence="2 3">
    <name type="scientific">Polyangium mundeleinium</name>
    <dbReference type="NCBI Taxonomy" id="2995306"/>
    <lineage>
        <taxon>Bacteria</taxon>
        <taxon>Pseudomonadati</taxon>
        <taxon>Myxococcota</taxon>
        <taxon>Polyangia</taxon>
        <taxon>Polyangiales</taxon>
        <taxon>Polyangiaceae</taxon>
        <taxon>Polyangium</taxon>
    </lineage>
</organism>
<keyword evidence="1" id="KW-1133">Transmembrane helix</keyword>
<dbReference type="RefSeq" id="WP_271919633.1">
    <property type="nucleotide sequence ID" value="NZ_JAQNDO010000001.1"/>
</dbReference>
<proteinExistence type="predicted"/>
<evidence type="ECO:0008006" key="4">
    <source>
        <dbReference type="Google" id="ProtNLM"/>
    </source>
</evidence>
<dbReference type="InterPro" id="IPR052776">
    <property type="entry name" value="Chloro_ReproSupport/MetalTrans"/>
</dbReference>
<protein>
    <recommendedName>
        <fullName evidence="4">Nickel/cobalt efflux system</fullName>
    </recommendedName>
</protein>
<dbReference type="Proteomes" id="UP001221411">
    <property type="component" value="Unassembled WGS sequence"/>
</dbReference>
<comment type="caution">
    <text evidence="2">The sequence shown here is derived from an EMBL/GenBank/DDBJ whole genome shotgun (WGS) entry which is preliminary data.</text>
</comment>
<feature type="transmembrane region" description="Helical" evidence="1">
    <location>
        <begin position="188"/>
        <end position="205"/>
    </location>
</feature>
<name>A0ABT5ESL7_9BACT</name>
<keyword evidence="1" id="KW-0472">Membrane</keyword>
<reference evidence="2 3" key="1">
    <citation type="submission" date="2022-11" db="EMBL/GenBank/DDBJ databases">
        <title>Minimal conservation of predation-associated metabolite biosynthetic gene clusters underscores biosynthetic potential of Myxococcota including descriptions for ten novel species: Archangium lansinium sp. nov., Myxococcus landrumus sp. nov., Nannocystis bai.</title>
        <authorList>
            <person name="Ahearne A."/>
            <person name="Stevens C."/>
            <person name="Dowd S."/>
        </authorList>
    </citation>
    <scope>NUCLEOTIDE SEQUENCE [LARGE SCALE GENOMIC DNA]</scope>
    <source>
        <strain evidence="2 3">RJM3</strain>
    </source>
</reference>
<feature type="transmembrane region" description="Helical" evidence="1">
    <location>
        <begin position="144"/>
        <end position="168"/>
    </location>
</feature>
<evidence type="ECO:0000313" key="3">
    <source>
        <dbReference type="Proteomes" id="UP001221411"/>
    </source>
</evidence>
<feature type="transmembrane region" description="Helical" evidence="1">
    <location>
        <begin position="42"/>
        <end position="63"/>
    </location>
</feature>
<keyword evidence="3" id="KW-1185">Reference proteome</keyword>
<dbReference type="EMBL" id="JAQNDO010000001">
    <property type="protein sequence ID" value="MDC0743770.1"/>
    <property type="molecule type" value="Genomic_DNA"/>
</dbReference>
<keyword evidence="1" id="KW-0812">Transmembrane</keyword>
<accession>A0ABT5ESL7</accession>
<sequence>MSVVAASVLGLGLGLKHAFEADHVAAVCTFVARGGTVARAAWSGALWGLGHGAVMVLAGGALVASGATVPPSIALALDVAVAVMLVGLGIGALVSRRQKPTEDSAEDNTPPKTVKRPLLVGLVHGASGTAALTLLVASTMQARTAALVFVGVFGLASVVGMALIAALVAWPMRSLTRVAPSLGPRLQALAGLGSIAAGIAVATTVI</sequence>
<gene>
    <name evidence="2" type="ORF">POL67_20745</name>
</gene>
<dbReference type="PANTHER" id="PTHR33876:SF4">
    <property type="entry name" value="CHLOROPLAST PROTEIN FOR GROWTH AND FERTILITY 2"/>
    <property type="match status" value="1"/>
</dbReference>
<feature type="transmembrane region" description="Helical" evidence="1">
    <location>
        <begin position="75"/>
        <end position="94"/>
    </location>
</feature>
<feature type="transmembrane region" description="Helical" evidence="1">
    <location>
        <begin position="118"/>
        <end position="137"/>
    </location>
</feature>